<dbReference type="AlphaFoldDB" id="A0A9D4P651"/>
<evidence type="ECO:0000256" key="2">
    <source>
        <dbReference type="ARBA" id="ARBA00023004"/>
    </source>
</evidence>
<name>A0A9D4P651_DERFA</name>
<feature type="compositionally biased region" description="Low complexity" evidence="3">
    <location>
        <begin position="33"/>
        <end position="46"/>
    </location>
</feature>
<dbReference type="InterPro" id="IPR010376">
    <property type="entry name" value="GBBH-like_N"/>
</dbReference>
<protein>
    <recommendedName>
        <fullName evidence="4">Gamma-butyrobetaine hydroxylase-like N-terminal domain-containing protein</fullName>
    </recommendedName>
</protein>
<dbReference type="Proteomes" id="UP000828236">
    <property type="component" value="Unassembled WGS sequence"/>
</dbReference>
<keyword evidence="1" id="KW-0479">Metal-binding</keyword>
<dbReference type="EMBL" id="SDOV01000001">
    <property type="protein sequence ID" value="KAH7644838.1"/>
    <property type="molecule type" value="Genomic_DNA"/>
</dbReference>
<dbReference type="GO" id="GO:0046872">
    <property type="term" value="F:metal ion binding"/>
    <property type="evidence" value="ECO:0007669"/>
    <property type="project" value="UniProtKB-KW"/>
</dbReference>
<organism evidence="5">
    <name type="scientific">Dermatophagoides farinae</name>
    <name type="common">American house dust mite</name>
    <dbReference type="NCBI Taxonomy" id="6954"/>
    <lineage>
        <taxon>Eukaryota</taxon>
        <taxon>Metazoa</taxon>
        <taxon>Ecdysozoa</taxon>
        <taxon>Arthropoda</taxon>
        <taxon>Chelicerata</taxon>
        <taxon>Arachnida</taxon>
        <taxon>Acari</taxon>
        <taxon>Acariformes</taxon>
        <taxon>Sarcoptiformes</taxon>
        <taxon>Astigmata</taxon>
        <taxon>Psoroptidia</taxon>
        <taxon>Analgoidea</taxon>
        <taxon>Pyroglyphidae</taxon>
        <taxon>Dermatophagoidinae</taxon>
        <taxon>Dermatophagoides</taxon>
    </lineage>
</organism>
<proteinExistence type="predicted"/>
<dbReference type="InterPro" id="IPR038492">
    <property type="entry name" value="GBBH-like_N_sf"/>
</dbReference>
<reference evidence="5" key="2">
    <citation type="journal article" date="2021" name="World Allergy Organ. J.">
        <title>Chromosome-level assembly of Dermatophagoides farinae genome and transcriptome reveals two novel allergens Der f 37 and Der f 39.</title>
        <authorList>
            <person name="Chen J."/>
            <person name="Cai Z."/>
            <person name="Fan D."/>
            <person name="Hu J."/>
            <person name="Hou Y."/>
            <person name="He Y."/>
            <person name="Zhang Z."/>
            <person name="Zhao Z."/>
            <person name="Gao P."/>
            <person name="Hu W."/>
            <person name="Sun J."/>
            <person name="Li J."/>
            <person name="Ji K."/>
        </authorList>
    </citation>
    <scope>NUCLEOTIDE SEQUENCE</scope>
    <source>
        <strain evidence="5">JKM2019</strain>
    </source>
</reference>
<dbReference type="Pfam" id="PF06155">
    <property type="entry name" value="GBBH-like_N"/>
    <property type="match status" value="1"/>
</dbReference>
<keyword evidence="2" id="KW-0408">Iron</keyword>
<comment type="caution">
    <text evidence="5">The sequence shown here is derived from an EMBL/GenBank/DDBJ whole genome shotgun (WGS) entry which is preliminary data.</text>
</comment>
<dbReference type="Gene3D" id="3.30.2020.30">
    <property type="match status" value="1"/>
</dbReference>
<evidence type="ECO:0000256" key="1">
    <source>
        <dbReference type="ARBA" id="ARBA00022723"/>
    </source>
</evidence>
<sequence length="174" mass="19977">MASKRIQFRPLICLLMNSGQIGRQLHNRTSPKQTATATESTQATTSGPYPGRWQSINGGLTELDDQLQQVKVFAEEQIIQFTFKSGKSVNYTMFWLRHLCSCPDCMSGKFNQAMTINTNTNTAVDENLASLNVAQIRCYADSSEFEIEWLDDDYRRHTSIYNIKHLNLHYRMIK</sequence>
<evidence type="ECO:0000259" key="4">
    <source>
        <dbReference type="Pfam" id="PF06155"/>
    </source>
</evidence>
<reference evidence="5" key="1">
    <citation type="submission" date="2020-06" db="EMBL/GenBank/DDBJ databases">
        <authorList>
            <person name="Ji K."/>
            <person name="Li J."/>
        </authorList>
    </citation>
    <scope>NUCLEOTIDE SEQUENCE</scope>
    <source>
        <strain evidence="5">JKM2019</strain>
        <tissue evidence="5">Whole body</tissue>
    </source>
</reference>
<accession>A0A9D4P651</accession>
<feature type="region of interest" description="Disordered" evidence="3">
    <location>
        <begin position="25"/>
        <end position="50"/>
    </location>
</feature>
<evidence type="ECO:0000256" key="3">
    <source>
        <dbReference type="SAM" id="MobiDB-lite"/>
    </source>
</evidence>
<gene>
    <name evidence="5" type="ORF">HUG17_0376</name>
</gene>
<evidence type="ECO:0000313" key="5">
    <source>
        <dbReference type="EMBL" id="KAH7644838.1"/>
    </source>
</evidence>
<feature type="domain" description="Gamma-butyrobetaine hydroxylase-like N-terminal" evidence="4">
    <location>
        <begin position="75"/>
        <end position="166"/>
    </location>
</feature>